<dbReference type="PROSITE" id="PS50928">
    <property type="entry name" value="ABC_TM1"/>
    <property type="match status" value="1"/>
</dbReference>
<evidence type="ECO:0000256" key="5">
    <source>
        <dbReference type="ARBA" id="ARBA00022856"/>
    </source>
</evidence>
<comment type="caution">
    <text evidence="11">The sequence shown here is derived from an EMBL/GenBank/DDBJ whole genome shotgun (WGS) entry which is preliminary data.</text>
</comment>
<feature type="transmembrane region" description="Helical" evidence="9">
    <location>
        <begin position="209"/>
        <end position="230"/>
    </location>
</feature>
<evidence type="ECO:0000313" key="12">
    <source>
        <dbReference type="Proteomes" id="UP001220964"/>
    </source>
</evidence>
<dbReference type="PANTHER" id="PTHR43386:SF1">
    <property type="entry name" value="D,D-DIPEPTIDE TRANSPORT SYSTEM PERMEASE PROTEIN DDPC-RELATED"/>
    <property type="match status" value="1"/>
</dbReference>
<dbReference type="Gene3D" id="1.10.3720.10">
    <property type="entry name" value="MetI-like"/>
    <property type="match status" value="1"/>
</dbReference>
<keyword evidence="3" id="KW-1003">Cell membrane</keyword>
<feature type="transmembrane region" description="Helical" evidence="9">
    <location>
        <begin position="290"/>
        <end position="309"/>
    </location>
</feature>
<dbReference type="RefSeq" id="WP_275569904.1">
    <property type="nucleotide sequence ID" value="NZ_JARGYC010000138.1"/>
</dbReference>
<feature type="transmembrane region" description="Helical" evidence="9">
    <location>
        <begin position="345"/>
        <end position="365"/>
    </location>
</feature>
<evidence type="ECO:0000256" key="9">
    <source>
        <dbReference type="RuleBase" id="RU363032"/>
    </source>
</evidence>
<dbReference type="CDD" id="cd06261">
    <property type="entry name" value="TM_PBP2"/>
    <property type="match status" value="1"/>
</dbReference>
<evidence type="ECO:0000256" key="3">
    <source>
        <dbReference type="ARBA" id="ARBA00022475"/>
    </source>
</evidence>
<comment type="subcellular location">
    <subcellularLocation>
        <location evidence="1 9">Cell membrane</location>
        <topology evidence="1 9">Multi-pass membrane protein</topology>
    </subcellularLocation>
</comment>
<dbReference type="GO" id="GO:0015031">
    <property type="term" value="P:protein transport"/>
    <property type="evidence" value="ECO:0007669"/>
    <property type="project" value="UniProtKB-KW"/>
</dbReference>
<evidence type="ECO:0000313" key="11">
    <source>
        <dbReference type="EMBL" id="MDF0603793.1"/>
    </source>
</evidence>
<evidence type="ECO:0000256" key="8">
    <source>
        <dbReference type="ARBA" id="ARBA00023136"/>
    </source>
</evidence>
<dbReference type="GO" id="GO:0015833">
    <property type="term" value="P:peptide transport"/>
    <property type="evidence" value="ECO:0007669"/>
    <property type="project" value="UniProtKB-KW"/>
</dbReference>
<evidence type="ECO:0000256" key="4">
    <source>
        <dbReference type="ARBA" id="ARBA00022692"/>
    </source>
</evidence>
<evidence type="ECO:0000259" key="10">
    <source>
        <dbReference type="PROSITE" id="PS50928"/>
    </source>
</evidence>
<keyword evidence="5" id="KW-0571">Peptide transport</keyword>
<feature type="domain" description="ABC transmembrane type-1" evidence="10">
    <location>
        <begin position="170"/>
        <end position="366"/>
    </location>
</feature>
<dbReference type="InterPro" id="IPR050366">
    <property type="entry name" value="BP-dependent_transpt_permease"/>
</dbReference>
<dbReference type="InterPro" id="IPR025966">
    <property type="entry name" value="OppC_N"/>
</dbReference>
<keyword evidence="2 9" id="KW-0813">Transport</keyword>
<evidence type="ECO:0000256" key="1">
    <source>
        <dbReference type="ARBA" id="ARBA00004651"/>
    </source>
</evidence>
<keyword evidence="12" id="KW-1185">Reference proteome</keyword>
<dbReference type="GO" id="GO:0055085">
    <property type="term" value="P:transmembrane transport"/>
    <property type="evidence" value="ECO:0007669"/>
    <property type="project" value="InterPro"/>
</dbReference>
<dbReference type="Proteomes" id="UP001220964">
    <property type="component" value="Unassembled WGS sequence"/>
</dbReference>
<reference evidence="11" key="1">
    <citation type="submission" date="2023-03" db="EMBL/GenBank/DDBJ databases">
        <title>Multiphase analysis and comparison of six strains from genera Psychromarinibacter, Lutimaribacter, and Maritimibacter, including a novel species: Psychromarinibacter sediminicola sp. nov.</title>
        <authorList>
            <person name="Wang Y.-H."/>
            <person name="Ye M.-Q."/>
            <person name="Du Z.-J."/>
        </authorList>
    </citation>
    <scope>NUCLEOTIDE SEQUENCE</scope>
    <source>
        <strain evidence="11">C21-152</strain>
    </source>
</reference>
<feature type="transmembrane region" description="Helical" evidence="9">
    <location>
        <begin position="315"/>
        <end position="333"/>
    </location>
</feature>
<dbReference type="Pfam" id="PF12911">
    <property type="entry name" value="OppC_N"/>
    <property type="match status" value="1"/>
</dbReference>
<keyword evidence="7 9" id="KW-1133">Transmembrane helix</keyword>
<evidence type="ECO:0000256" key="7">
    <source>
        <dbReference type="ARBA" id="ARBA00022989"/>
    </source>
</evidence>
<feature type="transmembrane region" description="Helical" evidence="9">
    <location>
        <begin position="172"/>
        <end position="197"/>
    </location>
</feature>
<accession>A0AAE3NUI0</accession>
<name>A0AAE3NUI0_9RHOB</name>
<dbReference type="PANTHER" id="PTHR43386">
    <property type="entry name" value="OLIGOPEPTIDE TRANSPORT SYSTEM PERMEASE PROTEIN APPC"/>
    <property type="match status" value="1"/>
</dbReference>
<dbReference type="InterPro" id="IPR035906">
    <property type="entry name" value="MetI-like_sf"/>
</dbReference>
<dbReference type="InterPro" id="IPR000515">
    <property type="entry name" value="MetI-like"/>
</dbReference>
<feature type="transmembrane region" description="Helical" evidence="9">
    <location>
        <begin position="236"/>
        <end position="258"/>
    </location>
</feature>
<dbReference type="SUPFAM" id="SSF161098">
    <property type="entry name" value="MetI-like"/>
    <property type="match status" value="1"/>
</dbReference>
<sequence length="381" mass="42459">MTAETEIDPRALEESPEAFASQWRLIWIAFRRHRLAMTGAILILFFFVIGLFAEFLAPFDPNSTSSADIYHPPQMVRFIDRDAEGGWSFSPHVLSMTLERDPFTLETTYTVNPDEKIYLEFFGKGDAYELWGLIPMERHLLTTEDPEERFYLFGADRLGRDMVSRTFFGTRVSMSIGLIGVALSLLLGLILGGISGYYGGRVDMFIQRVVELVISLPTIPIWLGLSAALPQDWSPLTRYFAITVILSLVAWTELARVVRGRFLALRTEDFVTAARLDGCKRGRVIFRHMMPSMVSHIIASVTLAIPVMIIAETSLSFLGLGLTPPIISWGVLLKEAQNIRSIAQAPWLFAPGGAVVLAVLALNFLGDGLRDAADPYAQDSH</sequence>
<dbReference type="Pfam" id="PF00528">
    <property type="entry name" value="BPD_transp_1"/>
    <property type="match status" value="1"/>
</dbReference>
<dbReference type="GO" id="GO:0005886">
    <property type="term" value="C:plasma membrane"/>
    <property type="evidence" value="ECO:0007669"/>
    <property type="project" value="UniProtKB-SubCell"/>
</dbReference>
<keyword evidence="8 9" id="KW-0472">Membrane</keyword>
<protein>
    <submittedName>
        <fullName evidence="11">ABC transporter permease</fullName>
    </submittedName>
</protein>
<evidence type="ECO:0000256" key="6">
    <source>
        <dbReference type="ARBA" id="ARBA00022927"/>
    </source>
</evidence>
<organism evidence="11 12">
    <name type="scientific">Psychromarinibacter sediminicola</name>
    <dbReference type="NCBI Taxonomy" id="3033385"/>
    <lineage>
        <taxon>Bacteria</taxon>
        <taxon>Pseudomonadati</taxon>
        <taxon>Pseudomonadota</taxon>
        <taxon>Alphaproteobacteria</taxon>
        <taxon>Rhodobacterales</taxon>
        <taxon>Paracoccaceae</taxon>
        <taxon>Psychromarinibacter</taxon>
    </lineage>
</organism>
<keyword evidence="6" id="KW-0653">Protein transport</keyword>
<evidence type="ECO:0000256" key="2">
    <source>
        <dbReference type="ARBA" id="ARBA00022448"/>
    </source>
</evidence>
<feature type="transmembrane region" description="Helical" evidence="9">
    <location>
        <begin position="35"/>
        <end position="57"/>
    </location>
</feature>
<dbReference type="EMBL" id="JARGYC010000138">
    <property type="protein sequence ID" value="MDF0603793.1"/>
    <property type="molecule type" value="Genomic_DNA"/>
</dbReference>
<keyword evidence="4 9" id="KW-0812">Transmembrane</keyword>
<dbReference type="AlphaFoldDB" id="A0AAE3NUI0"/>
<gene>
    <name evidence="11" type="ORF">P1J78_24055</name>
</gene>
<comment type="similarity">
    <text evidence="9">Belongs to the binding-protein-dependent transport system permease family.</text>
</comment>
<proteinExistence type="inferred from homology"/>